<dbReference type="EMBL" id="MN739920">
    <property type="protein sequence ID" value="QHT77645.1"/>
    <property type="molecule type" value="Genomic_DNA"/>
</dbReference>
<feature type="transmembrane region" description="Helical" evidence="11">
    <location>
        <begin position="159"/>
        <end position="179"/>
    </location>
</feature>
<dbReference type="AlphaFoldDB" id="A0A6C0HBY7"/>
<evidence type="ECO:0000256" key="4">
    <source>
        <dbReference type="ARBA" id="ARBA00022606"/>
    </source>
</evidence>
<dbReference type="SUPFAM" id="SSF81321">
    <property type="entry name" value="Family A G protein-coupled receptor-like"/>
    <property type="match status" value="1"/>
</dbReference>
<evidence type="ECO:0000313" key="12">
    <source>
        <dbReference type="EMBL" id="QHT77645.1"/>
    </source>
</evidence>
<accession>A0A6C0HBY7</accession>
<evidence type="ECO:0000256" key="3">
    <source>
        <dbReference type="ARBA" id="ARBA00022543"/>
    </source>
</evidence>
<dbReference type="GO" id="GO:0016020">
    <property type="term" value="C:membrane"/>
    <property type="evidence" value="ECO:0007669"/>
    <property type="project" value="UniProtKB-SubCell"/>
</dbReference>
<evidence type="ECO:0000256" key="11">
    <source>
        <dbReference type="SAM" id="Phobius"/>
    </source>
</evidence>
<evidence type="ECO:0000256" key="8">
    <source>
        <dbReference type="ARBA" id="ARBA00022991"/>
    </source>
</evidence>
<keyword evidence="4" id="KW-0716">Sensory transduction</keyword>
<reference evidence="12" key="1">
    <citation type="journal article" date="2020" name="Nature">
        <title>Giant virus diversity and host interactions through global metagenomics.</title>
        <authorList>
            <person name="Schulz F."/>
            <person name="Roux S."/>
            <person name="Paez-Espino D."/>
            <person name="Jungbluth S."/>
            <person name="Walsh D.A."/>
            <person name="Denef V.J."/>
            <person name="McMahon K.D."/>
            <person name="Konstantinidis K.T."/>
            <person name="Eloe-Fadrosh E.A."/>
            <person name="Kyrpides N.C."/>
            <person name="Woyke T."/>
        </authorList>
    </citation>
    <scope>NUCLEOTIDE SEQUENCE</scope>
    <source>
        <strain evidence="12">GVMAG-M-3300023179-90</strain>
    </source>
</reference>
<dbReference type="SMART" id="SM01021">
    <property type="entry name" value="Bac_rhodopsin"/>
    <property type="match status" value="1"/>
</dbReference>
<dbReference type="InterPro" id="IPR018229">
    <property type="entry name" value="Rhodopsin_retinal_BS"/>
</dbReference>
<protein>
    <recommendedName>
        <fullName evidence="13">Bacteriorhodopsin-like protein</fullName>
    </recommendedName>
</protein>
<evidence type="ECO:0000256" key="7">
    <source>
        <dbReference type="ARBA" id="ARBA00022989"/>
    </source>
</evidence>
<keyword evidence="10" id="KW-0675">Receptor</keyword>
<feature type="transmembrane region" description="Helical" evidence="11">
    <location>
        <begin position="28"/>
        <end position="48"/>
    </location>
</feature>
<evidence type="ECO:0000256" key="10">
    <source>
        <dbReference type="ARBA" id="ARBA00023170"/>
    </source>
</evidence>
<keyword evidence="6" id="KW-0681">Retinal protein</keyword>
<evidence type="ECO:0008006" key="13">
    <source>
        <dbReference type="Google" id="ProtNLM"/>
    </source>
</evidence>
<sequence>MNSSVYFSEKQEKENTEKKNSKSPYLKFSFMITYILLLTTATITFIEALRTNEPIIRHIFNLETCISLVACYFYSLFVGKVDEAEKTGIPLDWVDITRMRYIDWSITTPMMLLALMVVLGYNSKTPVRLLTITTVIILNYIMLYLGYLGEVNVISRMTGMISGFIAFFAMFFIIFMNFIKSKSLHINNILFGIYLAVWSIYGIVYMFGEETKNTIMNVLDCISKCLIGIFLWVYYTGIVKA</sequence>
<feature type="transmembrane region" description="Helical" evidence="11">
    <location>
        <begin position="101"/>
        <end position="122"/>
    </location>
</feature>
<dbReference type="GO" id="GO:0005216">
    <property type="term" value="F:monoatomic ion channel activity"/>
    <property type="evidence" value="ECO:0007669"/>
    <property type="project" value="InterPro"/>
</dbReference>
<keyword evidence="7 11" id="KW-1133">Transmembrane helix</keyword>
<comment type="subcellular location">
    <subcellularLocation>
        <location evidence="1">Membrane</location>
        <topology evidence="1">Multi-pass membrane protein</topology>
    </subcellularLocation>
</comment>
<keyword evidence="5 11" id="KW-0812">Transmembrane</keyword>
<proteinExistence type="inferred from homology"/>
<evidence type="ECO:0000256" key="2">
    <source>
        <dbReference type="ARBA" id="ARBA00008130"/>
    </source>
</evidence>
<keyword evidence="8" id="KW-0157">Chromophore</keyword>
<evidence type="ECO:0000256" key="6">
    <source>
        <dbReference type="ARBA" id="ARBA00022925"/>
    </source>
</evidence>
<name>A0A6C0HBY7_9ZZZZ</name>
<feature type="transmembrane region" description="Helical" evidence="11">
    <location>
        <begin position="60"/>
        <end position="81"/>
    </location>
</feature>
<keyword evidence="3" id="KW-0600">Photoreceptor protein</keyword>
<keyword evidence="9 11" id="KW-0472">Membrane</keyword>
<dbReference type="Gene3D" id="1.20.1070.10">
    <property type="entry name" value="Rhodopsin 7-helix transmembrane proteins"/>
    <property type="match status" value="1"/>
</dbReference>
<dbReference type="PROSITE" id="PS00950">
    <property type="entry name" value="BACTERIAL_OPSIN_1"/>
    <property type="match status" value="1"/>
</dbReference>
<dbReference type="InterPro" id="IPR001425">
    <property type="entry name" value="Arc/bac/fun_rhodopsins"/>
</dbReference>
<feature type="transmembrane region" description="Helical" evidence="11">
    <location>
        <begin position="214"/>
        <end position="235"/>
    </location>
</feature>
<dbReference type="Pfam" id="PF01036">
    <property type="entry name" value="Bac_rhodopsin"/>
    <property type="match status" value="1"/>
</dbReference>
<dbReference type="GO" id="GO:0007602">
    <property type="term" value="P:phototransduction"/>
    <property type="evidence" value="ECO:0007669"/>
    <property type="project" value="UniProtKB-KW"/>
</dbReference>
<evidence type="ECO:0000256" key="9">
    <source>
        <dbReference type="ARBA" id="ARBA00023136"/>
    </source>
</evidence>
<evidence type="ECO:0000256" key="1">
    <source>
        <dbReference type="ARBA" id="ARBA00004141"/>
    </source>
</evidence>
<evidence type="ECO:0000256" key="5">
    <source>
        <dbReference type="ARBA" id="ARBA00022692"/>
    </source>
</evidence>
<feature type="transmembrane region" description="Helical" evidence="11">
    <location>
        <begin position="129"/>
        <end position="147"/>
    </location>
</feature>
<comment type="similarity">
    <text evidence="2">Belongs to the archaeal/bacterial/fungal opsin family.</text>
</comment>
<organism evidence="12">
    <name type="scientific">viral metagenome</name>
    <dbReference type="NCBI Taxonomy" id="1070528"/>
    <lineage>
        <taxon>unclassified sequences</taxon>
        <taxon>metagenomes</taxon>
        <taxon>organismal metagenomes</taxon>
    </lineage>
</organism>
<dbReference type="GO" id="GO:0009881">
    <property type="term" value="F:photoreceptor activity"/>
    <property type="evidence" value="ECO:0007669"/>
    <property type="project" value="UniProtKB-KW"/>
</dbReference>
<feature type="transmembrane region" description="Helical" evidence="11">
    <location>
        <begin position="186"/>
        <end position="208"/>
    </location>
</feature>